<protein>
    <recommendedName>
        <fullName evidence="4">Winged helix DNA-binding domain-containing protein</fullName>
    </recommendedName>
</protein>
<evidence type="ECO:0000313" key="3">
    <source>
        <dbReference type="Proteomes" id="UP000195880"/>
    </source>
</evidence>
<accession>A0A1Z1WSL0</accession>
<gene>
    <name evidence="2" type="ORF">SMD44_08799</name>
</gene>
<evidence type="ECO:0000313" key="2">
    <source>
        <dbReference type="EMBL" id="ARX89312.1"/>
    </source>
</evidence>
<dbReference type="STRING" id="67267.GCA_000716675_05533"/>
<feature type="compositionally biased region" description="Low complexity" evidence="1">
    <location>
        <begin position="31"/>
        <end position="41"/>
    </location>
</feature>
<dbReference type="KEGG" id="salf:SMD44_08799"/>
<dbReference type="Proteomes" id="UP000195880">
    <property type="component" value="Chromosome"/>
</dbReference>
<dbReference type="AlphaFoldDB" id="A0A1Z1WSL0"/>
<reference evidence="2 3" key="1">
    <citation type="submission" date="2017-05" db="EMBL/GenBank/DDBJ databases">
        <title>Streptomyces alboflavus Genome sequencing and assembly.</title>
        <authorList>
            <person name="Wang Y."/>
            <person name="Du B."/>
            <person name="Ding Y."/>
            <person name="Liu H."/>
            <person name="Hou Q."/>
            <person name="Liu K."/>
            <person name="Wang C."/>
            <person name="Yao L."/>
        </authorList>
    </citation>
    <scope>NUCLEOTIDE SEQUENCE [LARGE SCALE GENOMIC DNA]</scope>
    <source>
        <strain evidence="2 3">MDJK44</strain>
    </source>
</reference>
<dbReference type="eggNOG" id="COG3214">
    <property type="taxonomic scope" value="Bacteria"/>
</dbReference>
<name>A0A1Z1WSL0_9ACTN</name>
<dbReference type="OrthoDB" id="9148135at2"/>
<dbReference type="PANTHER" id="PTHR38479:SF2">
    <property type="entry name" value="WINGED HELIX DNA-BINDING DOMAIN-CONTAINING PROTEIN"/>
    <property type="match status" value="1"/>
</dbReference>
<dbReference type="RefSeq" id="WP_100112351.1">
    <property type="nucleotide sequence ID" value="NZ_CP021748.1"/>
</dbReference>
<sequence>MDIDNGIDTHRGLAPVVAAGLGPAHGPARITGTSSSGTASPAPTPSRVADIVAAMCGAHAQVMSAAELSIGARLGGGTRADVRAALDGADGLVKTYGPRGTVHLLAARDLPMWTGALSALPSGPNGLPQASRLTDRQTEEVVEAIAVALADADEGLTVEELSDAVVAATGPWAGDLVMPAFQGMWPRWRQALHLAAHRGALCFGPDRGRKATYLSPERRLPGFRPAPADEALHSLVARYLHAYGPATPRQFAQWLAAPPAWAATLFDTLAAPGSLRPVDVEGSTGWLNAADDQEPDAETPAAGTLRLLPYFDAYVVGCHPRDQLFPGPAAARALSRTGQAGNYPVLLVDGTVAGVWHLRRSGRKADLTVEPLARLSAARRRALDEEAARIGAFLDTTALRVTVGPVTVGPHA</sequence>
<keyword evidence="3" id="KW-1185">Reference proteome</keyword>
<feature type="region of interest" description="Disordered" evidence="1">
    <location>
        <begin position="24"/>
        <end position="45"/>
    </location>
</feature>
<dbReference type="PANTHER" id="PTHR38479">
    <property type="entry name" value="LMO0824 PROTEIN"/>
    <property type="match status" value="1"/>
</dbReference>
<organism evidence="2 3">
    <name type="scientific">Streptomyces alboflavus</name>
    <dbReference type="NCBI Taxonomy" id="67267"/>
    <lineage>
        <taxon>Bacteria</taxon>
        <taxon>Bacillati</taxon>
        <taxon>Actinomycetota</taxon>
        <taxon>Actinomycetes</taxon>
        <taxon>Kitasatosporales</taxon>
        <taxon>Streptomycetaceae</taxon>
        <taxon>Streptomyces</taxon>
    </lineage>
</organism>
<proteinExistence type="predicted"/>
<evidence type="ECO:0008006" key="4">
    <source>
        <dbReference type="Google" id="ProtNLM"/>
    </source>
</evidence>
<dbReference type="InterPro" id="IPR009351">
    <property type="entry name" value="AlkZ-like"/>
</dbReference>
<dbReference type="EMBL" id="CP021748">
    <property type="protein sequence ID" value="ARX89312.1"/>
    <property type="molecule type" value="Genomic_DNA"/>
</dbReference>
<evidence type="ECO:0000256" key="1">
    <source>
        <dbReference type="SAM" id="MobiDB-lite"/>
    </source>
</evidence>
<dbReference type="Pfam" id="PF06224">
    <property type="entry name" value="AlkZ-like"/>
    <property type="match status" value="1"/>
</dbReference>